<dbReference type="InterPro" id="IPR007278">
    <property type="entry name" value="DUF397"/>
</dbReference>
<name>A0ABS1YPL8_9ACTN</name>
<evidence type="ECO:0000313" key="2">
    <source>
        <dbReference type="EMBL" id="MBM0279392.1"/>
    </source>
</evidence>
<comment type="caution">
    <text evidence="2">The sequence shown here is derived from an EMBL/GenBank/DDBJ whole genome shotgun (WGS) entry which is preliminary data.</text>
</comment>
<protein>
    <submittedName>
        <fullName evidence="2">DUF397 domain-containing protein</fullName>
    </submittedName>
</protein>
<dbReference type="Pfam" id="PF04149">
    <property type="entry name" value="DUF397"/>
    <property type="match status" value="1"/>
</dbReference>
<gene>
    <name evidence="2" type="ORF">JM949_31255</name>
</gene>
<accession>A0ABS1YPL8</accession>
<keyword evidence="3" id="KW-1185">Reference proteome</keyword>
<dbReference type="EMBL" id="JAEVHL010000280">
    <property type="protein sequence ID" value="MBM0279392.1"/>
    <property type="molecule type" value="Genomic_DNA"/>
</dbReference>
<dbReference type="Proteomes" id="UP000622245">
    <property type="component" value="Unassembled WGS sequence"/>
</dbReference>
<organism evidence="2 3">
    <name type="scientific">Micromonospora tarensis</name>
    <dbReference type="NCBI Taxonomy" id="2806100"/>
    <lineage>
        <taxon>Bacteria</taxon>
        <taxon>Bacillati</taxon>
        <taxon>Actinomycetota</taxon>
        <taxon>Actinomycetes</taxon>
        <taxon>Micromonosporales</taxon>
        <taxon>Micromonosporaceae</taxon>
        <taxon>Micromonospora</taxon>
    </lineage>
</organism>
<evidence type="ECO:0000313" key="3">
    <source>
        <dbReference type="Proteomes" id="UP000622245"/>
    </source>
</evidence>
<reference evidence="2 3" key="1">
    <citation type="submission" date="2021-01" db="EMBL/GenBank/DDBJ databases">
        <title>Draft genome sequence of Micromonospora sp. strain STR1s_6.</title>
        <authorList>
            <person name="Karlyshev A."/>
            <person name="Jawad R."/>
        </authorList>
    </citation>
    <scope>NUCLEOTIDE SEQUENCE [LARGE SCALE GENOMIC DNA]</scope>
    <source>
        <strain evidence="2 3">STR1S-6</strain>
    </source>
</reference>
<sequence length="52" mass="5672">MEHDLAGPIGVVGRRRCGRGGVFGVRDSKDPDGPVCVVDAYSWRLFVFAPPR</sequence>
<feature type="domain" description="DUF397" evidence="1">
    <location>
        <begin position="23"/>
        <end position="47"/>
    </location>
</feature>
<evidence type="ECO:0000259" key="1">
    <source>
        <dbReference type="Pfam" id="PF04149"/>
    </source>
</evidence>
<proteinExistence type="predicted"/>